<dbReference type="AlphaFoldDB" id="H0E771"/>
<organism evidence="2 3">
    <name type="scientific">Patulibacter medicamentivorans</name>
    <dbReference type="NCBI Taxonomy" id="1097667"/>
    <lineage>
        <taxon>Bacteria</taxon>
        <taxon>Bacillati</taxon>
        <taxon>Actinomycetota</taxon>
        <taxon>Thermoleophilia</taxon>
        <taxon>Solirubrobacterales</taxon>
        <taxon>Patulibacteraceae</taxon>
        <taxon>Patulibacter</taxon>
    </lineage>
</organism>
<gene>
    <name evidence="2" type="ORF">PAI11_26730</name>
</gene>
<name>H0E771_9ACTN</name>
<dbReference type="EMBL" id="AGUD01000219">
    <property type="protein sequence ID" value="EHN10488.1"/>
    <property type="molecule type" value="Genomic_DNA"/>
</dbReference>
<protein>
    <recommendedName>
        <fullName evidence="1">Putative mannosyltransferase YkcA/B-like C-terminal domain-containing protein</fullName>
    </recommendedName>
</protein>
<evidence type="ECO:0000313" key="3">
    <source>
        <dbReference type="Proteomes" id="UP000005143"/>
    </source>
</evidence>
<comment type="caution">
    <text evidence="2">The sequence shown here is derived from an EMBL/GenBank/DDBJ whole genome shotgun (WGS) entry which is preliminary data.</text>
</comment>
<dbReference type="InterPro" id="IPR056785">
    <property type="entry name" value="YkcA/B-like_C"/>
</dbReference>
<feature type="domain" description="Putative mannosyltransferase YkcA/B-like C-terminal" evidence="1">
    <location>
        <begin position="35"/>
        <end position="112"/>
    </location>
</feature>
<dbReference type="Proteomes" id="UP000005143">
    <property type="component" value="Unassembled WGS sequence"/>
</dbReference>
<proteinExistence type="predicted"/>
<dbReference type="Pfam" id="PF24878">
    <property type="entry name" value="YkcB_C"/>
    <property type="match status" value="1"/>
</dbReference>
<sequence length="137" mass="13119">MPPGTGGPGGGGMFGGDTQSLSQAVAYARAHGGGTVAVASQSGAASQILASGSSSPVVALGGFSGRESQVSVGWLADAVASGKVRWVIATSDGGGMRDGRVGASDVMAIVQEVGKAVPSVDGLYDLQGLASALRAAG</sequence>
<accession>H0E771</accession>
<evidence type="ECO:0000259" key="1">
    <source>
        <dbReference type="Pfam" id="PF24878"/>
    </source>
</evidence>
<evidence type="ECO:0000313" key="2">
    <source>
        <dbReference type="EMBL" id="EHN10488.1"/>
    </source>
</evidence>
<reference evidence="2 3" key="1">
    <citation type="journal article" date="2013" name="Biodegradation">
        <title>Quantitative proteomic analysis of ibuprofen-degrading Patulibacter sp. strain I11.</title>
        <authorList>
            <person name="Almeida B."/>
            <person name="Kjeldal H."/>
            <person name="Lolas I."/>
            <person name="Knudsen A.D."/>
            <person name="Carvalho G."/>
            <person name="Nielsen K.L."/>
            <person name="Barreto Crespo M.T."/>
            <person name="Stensballe A."/>
            <person name="Nielsen J.L."/>
        </authorList>
    </citation>
    <scope>NUCLEOTIDE SEQUENCE [LARGE SCALE GENOMIC DNA]</scope>
    <source>
        <strain evidence="2 3">I11</strain>
    </source>
</reference>
<keyword evidence="3" id="KW-1185">Reference proteome</keyword>